<accession>A0ABM8ZLI0</accession>
<evidence type="ECO:0000313" key="3">
    <source>
        <dbReference type="Proteomes" id="UP000838160"/>
    </source>
</evidence>
<gene>
    <name evidence="2" type="ORF">VHP8226_03046</name>
</gene>
<dbReference type="EMBL" id="CAKLCM010000003">
    <property type="protein sequence ID" value="CAH0529090.1"/>
    <property type="molecule type" value="Genomic_DNA"/>
</dbReference>
<comment type="caution">
    <text evidence="2">The sequence shown here is derived from an EMBL/GenBank/DDBJ whole genome shotgun (WGS) entry which is preliminary data.</text>
</comment>
<keyword evidence="3" id="KW-1185">Reference proteome</keyword>
<sequence>MNHLRKHPLYNKAISLITKLLFIICFISAFFMLLTFDFDELNNTAIVSFVVIFAILPLIIIYISFDSQWMLEEEQIAKIKNIYKNIKANTPSEQYNIIVSFSIETKYIEVFQSNVTQRAIIIYNDNEMMLFIISGDNISNAITIPFTDLSRSTLTGNKKSYTLKLNNNLELEPIEIKYRNIQRFCSLFSSNEKNTHKRLYQLFNKYAVKKHYFYHDIISNR</sequence>
<evidence type="ECO:0000313" key="2">
    <source>
        <dbReference type="EMBL" id="CAH0529090.1"/>
    </source>
</evidence>
<protein>
    <submittedName>
        <fullName evidence="2">Uncharacterized protein</fullName>
    </submittedName>
</protein>
<dbReference type="Proteomes" id="UP000838160">
    <property type="component" value="Unassembled WGS sequence"/>
</dbReference>
<name>A0ABM8ZLI0_9VIBR</name>
<organism evidence="2 3">
    <name type="scientific">Vibrio hippocampi</name>
    <dbReference type="NCBI Taxonomy" id="654686"/>
    <lineage>
        <taxon>Bacteria</taxon>
        <taxon>Pseudomonadati</taxon>
        <taxon>Pseudomonadota</taxon>
        <taxon>Gammaproteobacteria</taxon>
        <taxon>Vibrionales</taxon>
        <taxon>Vibrionaceae</taxon>
        <taxon>Vibrio</taxon>
    </lineage>
</organism>
<keyword evidence="1" id="KW-0812">Transmembrane</keyword>
<feature type="transmembrane region" description="Helical" evidence="1">
    <location>
        <begin position="20"/>
        <end position="38"/>
    </location>
</feature>
<evidence type="ECO:0000256" key="1">
    <source>
        <dbReference type="SAM" id="Phobius"/>
    </source>
</evidence>
<keyword evidence="1" id="KW-0472">Membrane</keyword>
<reference evidence="2" key="1">
    <citation type="submission" date="2021-12" db="EMBL/GenBank/DDBJ databases">
        <authorList>
            <person name="Rodrigo-Torres L."/>
            <person name="Arahal R. D."/>
            <person name="Lucena T."/>
        </authorList>
    </citation>
    <scope>NUCLEOTIDE SEQUENCE</scope>
    <source>
        <strain evidence="2">CECT 8226</strain>
    </source>
</reference>
<keyword evidence="1" id="KW-1133">Transmembrane helix</keyword>
<feature type="transmembrane region" description="Helical" evidence="1">
    <location>
        <begin position="44"/>
        <end position="65"/>
    </location>
</feature>
<dbReference type="RefSeq" id="WP_237485899.1">
    <property type="nucleotide sequence ID" value="NZ_CAKLCM010000003.1"/>
</dbReference>
<proteinExistence type="predicted"/>